<reference evidence="2 4" key="1">
    <citation type="journal article" date="2008" name="Nature">
        <title>The Trichoplax genome and the nature of placozoans.</title>
        <authorList>
            <person name="Srivastava M."/>
            <person name="Begovic E."/>
            <person name="Chapman J."/>
            <person name="Putnam N.H."/>
            <person name="Hellsten U."/>
            <person name="Kawashima T."/>
            <person name="Kuo A."/>
            <person name="Mitros T."/>
            <person name="Salamov A."/>
            <person name="Carpenter M.L."/>
            <person name="Signorovitch A.Y."/>
            <person name="Moreno M.A."/>
            <person name="Kamm K."/>
            <person name="Grimwood J."/>
            <person name="Schmutz J."/>
            <person name="Shapiro H."/>
            <person name="Grigoriev I.V."/>
            <person name="Buss L.W."/>
            <person name="Schierwater B."/>
            <person name="Dellaporta S.L."/>
            <person name="Rokhsar D.S."/>
        </authorList>
    </citation>
    <scope>NUCLEOTIDE SEQUENCE [LARGE SCALE GENOMIC DNA]</scope>
    <source>
        <strain evidence="2 4">Grell-BS-1999</strain>
    </source>
</reference>
<feature type="signal peptide" evidence="1">
    <location>
        <begin position="1"/>
        <end position="22"/>
    </location>
</feature>
<evidence type="ECO:0000256" key="1">
    <source>
        <dbReference type="SAM" id="SignalP"/>
    </source>
</evidence>
<proteinExistence type="predicted"/>
<dbReference type="KEGG" id="tad:TRIADDRAFT_59876"/>
<dbReference type="InParanoid" id="B3S6P2"/>
<gene>
    <name evidence="2" type="ORF">TRIADDRAFT_59876</name>
    <name evidence="3" type="ORF">TRIADDRAFT_59877</name>
</gene>
<dbReference type="CTD" id="6757153"/>
<dbReference type="GeneID" id="6757153"/>
<dbReference type="RefSeq" id="XP_002115940.1">
    <property type="nucleotide sequence ID" value="XM_002115904.1"/>
</dbReference>
<dbReference type="Proteomes" id="UP000009022">
    <property type="component" value="Unassembled WGS sequence"/>
</dbReference>
<dbReference type="GO" id="GO:0070492">
    <property type="term" value="F:oligosaccharide binding"/>
    <property type="evidence" value="ECO:0000318"/>
    <property type="project" value="GO_Central"/>
</dbReference>
<evidence type="ECO:0008006" key="5">
    <source>
        <dbReference type="Google" id="ProtNLM"/>
    </source>
</evidence>
<sequence>MASSFLYFVAAIALLQSSSVTADGYFARTCLDIKLLNRNINKNGHYVIHTDKNEAFTVYCDFNSEPPYVWTLVESFSRDMGTYRSTLPGHANFQKPFYYNMPYSQCRPDQWQNYRLSKRYMMSIWNARTTNYWRATCNFDLQAKELSFVFNHTDYMRARKCRLNMMTYYSGKPCIWMNYINIRGTACRKCLVPMWFSTSTHASTISSLTQNYCGRIKFPGAAGSPQEYNFGTYNGYNRDFGCTRYGESTTNWWFGDIYVTTNRFTNIKPI</sequence>
<protein>
    <recommendedName>
        <fullName evidence="5">Fibrinogen C-terminal domain-containing protein</fullName>
    </recommendedName>
</protein>
<evidence type="ECO:0000313" key="3">
    <source>
        <dbReference type="EMBL" id="EDV21793.1"/>
    </source>
</evidence>
<dbReference type="HOGENOM" id="CLU_084880_0_0_1"/>
<name>B3S6P2_TRIAD</name>
<feature type="chain" id="PRO_5010105366" description="Fibrinogen C-terminal domain-containing protein" evidence="1">
    <location>
        <begin position="23"/>
        <end position="270"/>
    </location>
</feature>
<keyword evidence="4" id="KW-1185">Reference proteome</keyword>
<dbReference type="GO" id="GO:0005615">
    <property type="term" value="C:extracellular space"/>
    <property type="evidence" value="ECO:0000318"/>
    <property type="project" value="GO_Central"/>
</dbReference>
<dbReference type="Gene3D" id="2.60.120.1000">
    <property type="match status" value="1"/>
</dbReference>
<dbReference type="EMBL" id="DS985252">
    <property type="protein sequence ID" value="EDV21792.1"/>
    <property type="molecule type" value="Genomic_DNA"/>
</dbReference>
<dbReference type="CTD" id="6757154"/>
<dbReference type="AlphaFoldDB" id="B3S6P2"/>
<evidence type="ECO:0000313" key="2">
    <source>
        <dbReference type="EMBL" id="EDV21792.1"/>
    </source>
</evidence>
<dbReference type="GeneID" id="6757154"/>
<accession>B3S6P2</accession>
<dbReference type="KEGG" id="tad:TRIADDRAFT_59877"/>
<keyword evidence="1" id="KW-0732">Signal</keyword>
<dbReference type="EMBL" id="DS985252">
    <property type="protein sequence ID" value="EDV21793.1"/>
    <property type="molecule type" value="Genomic_DNA"/>
</dbReference>
<evidence type="ECO:0000313" key="4">
    <source>
        <dbReference type="Proteomes" id="UP000009022"/>
    </source>
</evidence>
<dbReference type="RefSeq" id="XP_002115941.1">
    <property type="nucleotide sequence ID" value="XM_002115905.1"/>
</dbReference>
<organism evidence="2 4">
    <name type="scientific">Trichoplax adhaerens</name>
    <name type="common">Trichoplax reptans</name>
    <dbReference type="NCBI Taxonomy" id="10228"/>
    <lineage>
        <taxon>Eukaryota</taxon>
        <taxon>Metazoa</taxon>
        <taxon>Placozoa</taxon>
        <taxon>Uniplacotomia</taxon>
        <taxon>Trichoplacea</taxon>
        <taxon>Trichoplacidae</taxon>
        <taxon>Trichoplax</taxon>
    </lineage>
</organism>